<dbReference type="InterPro" id="IPR041635">
    <property type="entry name" value="Type_ISP_LLaBIII_C"/>
</dbReference>
<dbReference type="EMBL" id="BMGA01000008">
    <property type="protein sequence ID" value="GGA85546.1"/>
    <property type="molecule type" value="Genomic_DNA"/>
</dbReference>
<gene>
    <name evidence="2" type="ORF">GCM10008015_27850</name>
</gene>
<reference evidence="3" key="1">
    <citation type="journal article" date="2019" name="Int. J. Syst. Evol. Microbiol.">
        <title>The Global Catalogue of Microorganisms (GCM) 10K type strain sequencing project: providing services to taxonomists for standard genome sequencing and annotation.</title>
        <authorList>
            <consortium name="The Broad Institute Genomics Platform"/>
            <consortium name="The Broad Institute Genome Sequencing Center for Infectious Disease"/>
            <person name="Wu L."/>
            <person name="Ma J."/>
        </authorList>
    </citation>
    <scope>NUCLEOTIDE SEQUENCE [LARGE SCALE GENOMIC DNA]</scope>
    <source>
        <strain evidence="3">CGMCC 1.12811</strain>
    </source>
</reference>
<protein>
    <recommendedName>
        <fullName evidence="1">Type ISP restriction-modification enzyme LLaBIII C-terminal specificity domain-containing protein</fullName>
    </recommendedName>
</protein>
<evidence type="ECO:0000259" key="1">
    <source>
        <dbReference type="Pfam" id="PF18135"/>
    </source>
</evidence>
<dbReference type="RefSeq" id="WP_188495048.1">
    <property type="nucleotide sequence ID" value="NZ_BMGA01000008.1"/>
</dbReference>
<accession>A0ABQ1HRG1</accession>
<evidence type="ECO:0000313" key="3">
    <source>
        <dbReference type="Proteomes" id="UP000658793"/>
    </source>
</evidence>
<comment type="caution">
    <text evidence="2">The sequence shown here is derived from an EMBL/GenBank/DDBJ whole genome shotgun (WGS) entry which is preliminary data.</text>
</comment>
<dbReference type="Pfam" id="PF18135">
    <property type="entry name" value="Type_ISP_C"/>
    <property type="match status" value="1"/>
</dbReference>
<feature type="domain" description="Type ISP restriction-modification enzyme LLaBIII C-terminal specificity" evidence="1">
    <location>
        <begin position="40"/>
        <end position="102"/>
    </location>
</feature>
<evidence type="ECO:0000313" key="2">
    <source>
        <dbReference type="EMBL" id="GGA85546.1"/>
    </source>
</evidence>
<dbReference type="Proteomes" id="UP000658793">
    <property type="component" value="Unassembled WGS sequence"/>
</dbReference>
<sequence>MDAAVLKTIEEIIKIPFVEEEFEVGAVCFETDEDLRPDFKLQFTIDDVVNYIYAIVFRLYSKENTKNLSILDLKIPYPKNAASFWEDSSIGKKFRQQQIIKELEFTAVSQLNWESI</sequence>
<proteinExistence type="predicted"/>
<keyword evidence="3" id="KW-1185">Reference proteome</keyword>
<name>A0ABQ1HRG1_9FLAO</name>
<organism evidence="2 3">
    <name type="scientific">Flavobacterium palustre</name>
    <dbReference type="NCBI Taxonomy" id="1476463"/>
    <lineage>
        <taxon>Bacteria</taxon>
        <taxon>Pseudomonadati</taxon>
        <taxon>Bacteroidota</taxon>
        <taxon>Flavobacteriia</taxon>
        <taxon>Flavobacteriales</taxon>
        <taxon>Flavobacteriaceae</taxon>
        <taxon>Flavobacterium</taxon>
    </lineage>
</organism>